<dbReference type="GO" id="GO:0001725">
    <property type="term" value="C:stress fiber"/>
    <property type="evidence" value="ECO:0007669"/>
    <property type="project" value="TreeGrafter"/>
</dbReference>
<feature type="compositionally biased region" description="Low complexity" evidence="3">
    <location>
        <begin position="170"/>
        <end position="179"/>
    </location>
</feature>
<evidence type="ECO:0000256" key="2">
    <source>
        <dbReference type="ARBA" id="ARBA00023038"/>
    </source>
</evidence>
<dbReference type="AlphaFoldDB" id="A0AAD7X315"/>
<keyword evidence="1" id="KW-0677">Repeat</keyword>
<proteinExistence type="predicted"/>
<protein>
    <submittedName>
        <fullName evidence="4">Uncharacterized protein</fullName>
    </submittedName>
</protein>
<comment type="caution">
    <text evidence="4">The sequence shown here is derived from an EMBL/GenBank/DDBJ whole genome shotgun (WGS) entry which is preliminary data.</text>
</comment>
<feature type="compositionally biased region" description="Low complexity" evidence="3">
    <location>
        <begin position="46"/>
        <end position="60"/>
    </location>
</feature>
<dbReference type="GO" id="GO:0005925">
    <property type="term" value="C:focal adhesion"/>
    <property type="evidence" value="ECO:0007669"/>
    <property type="project" value="TreeGrafter"/>
</dbReference>
<organism evidence="4 5">
    <name type="scientific">Aldrovandia affinis</name>
    <dbReference type="NCBI Taxonomy" id="143900"/>
    <lineage>
        <taxon>Eukaryota</taxon>
        <taxon>Metazoa</taxon>
        <taxon>Chordata</taxon>
        <taxon>Craniata</taxon>
        <taxon>Vertebrata</taxon>
        <taxon>Euteleostomi</taxon>
        <taxon>Actinopterygii</taxon>
        <taxon>Neopterygii</taxon>
        <taxon>Teleostei</taxon>
        <taxon>Notacanthiformes</taxon>
        <taxon>Halosauridae</taxon>
        <taxon>Aldrovandia</taxon>
    </lineage>
</organism>
<dbReference type="PANTHER" id="PTHR24207:SF0">
    <property type="entry name" value="LIPOMA-PREFERRED PARTNER"/>
    <property type="match status" value="1"/>
</dbReference>
<evidence type="ECO:0000256" key="1">
    <source>
        <dbReference type="ARBA" id="ARBA00022737"/>
    </source>
</evidence>
<evidence type="ECO:0000313" key="5">
    <source>
        <dbReference type="Proteomes" id="UP001221898"/>
    </source>
</evidence>
<feature type="region of interest" description="Disordered" evidence="3">
    <location>
        <begin position="127"/>
        <end position="263"/>
    </location>
</feature>
<gene>
    <name evidence="4" type="ORF">AAFF_G00001460</name>
</gene>
<evidence type="ECO:0000256" key="3">
    <source>
        <dbReference type="SAM" id="MobiDB-lite"/>
    </source>
</evidence>
<dbReference type="Proteomes" id="UP001221898">
    <property type="component" value="Unassembled WGS sequence"/>
</dbReference>
<keyword evidence="2" id="KW-0862">Zinc</keyword>
<feature type="region of interest" description="Disordered" evidence="3">
    <location>
        <begin position="28"/>
        <end position="101"/>
    </location>
</feature>
<dbReference type="PANTHER" id="PTHR24207">
    <property type="entry name" value="ZYX102 PROTEIN"/>
    <property type="match status" value="1"/>
</dbReference>
<evidence type="ECO:0000313" key="4">
    <source>
        <dbReference type="EMBL" id="KAJ8418647.1"/>
    </source>
</evidence>
<feature type="compositionally biased region" description="Polar residues" evidence="3">
    <location>
        <begin position="239"/>
        <end position="263"/>
    </location>
</feature>
<sequence>MKGPEKTLEERRSSLDAEIDSLTSILADLENSSPYKPRDQQNYGGSSATSSSSSSSAPVSVHKRMVIPTQPPLTATKKANAKPQMLETSTPPMAPSPVPVPLFQSAPVPASYATASTPSQPTYNVNAKEAQSVPQHMLAGPQPDTQHAALSPAPLQPMATMPQGPAFAHGSPQPGQGSQPPDPRKTYVTDPSAPGAPQKGPAFSSTAGRPEDELDRLTKKMIFDMDNPPAEEFFGESPPTHSNSKWSSMLYPTNTGASPTESM</sequence>
<reference evidence="4" key="1">
    <citation type="journal article" date="2023" name="Science">
        <title>Genome structures resolve the early diversification of teleost fishes.</title>
        <authorList>
            <person name="Parey E."/>
            <person name="Louis A."/>
            <person name="Montfort J."/>
            <person name="Bouchez O."/>
            <person name="Roques C."/>
            <person name="Iampietro C."/>
            <person name="Lluch J."/>
            <person name="Castinel A."/>
            <person name="Donnadieu C."/>
            <person name="Desvignes T."/>
            <person name="Floi Bucao C."/>
            <person name="Jouanno E."/>
            <person name="Wen M."/>
            <person name="Mejri S."/>
            <person name="Dirks R."/>
            <person name="Jansen H."/>
            <person name="Henkel C."/>
            <person name="Chen W.J."/>
            <person name="Zahm M."/>
            <person name="Cabau C."/>
            <person name="Klopp C."/>
            <person name="Thompson A.W."/>
            <person name="Robinson-Rechavi M."/>
            <person name="Braasch I."/>
            <person name="Lecointre G."/>
            <person name="Bobe J."/>
            <person name="Postlethwait J.H."/>
            <person name="Berthelot C."/>
            <person name="Roest Crollius H."/>
            <person name="Guiguen Y."/>
        </authorList>
    </citation>
    <scope>NUCLEOTIDE SEQUENCE</scope>
    <source>
        <strain evidence="4">NC1722</strain>
    </source>
</reference>
<dbReference type="EMBL" id="JAINUG010000001">
    <property type="protein sequence ID" value="KAJ8418647.1"/>
    <property type="molecule type" value="Genomic_DNA"/>
</dbReference>
<feature type="compositionally biased region" description="Polar residues" evidence="3">
    <location>
        <begin position="30"/>
        <end position="45"/>
    </location>
</feature>
<dbReference type="GO" id="GO:0098609">
    <property type="term" value="P:cell-cell adhesion"/>
    <property type="evidence" value="ECO:0007669"/>
    <property type="project" value="TreeGrafter"/>
</dbReference>
<accession>A0AAD7X315</accession>
<keyword evidence="5" id="KW-1185">Reference proteome</keyword>
<keyword evidence="2" id="KW-0479">Metal-binding</keyword>
<feature type="compositionally biased region" description="Basic and acidic residues" evidence="3">
    <location>
        <begin position="209"/>
        <end position="223"/>
    </location>
</feature>
<keyword evidence="2" id="KW-0440">LIM domain</keyword>
<name>A0AAD7X315_9TELE</name>